<dbReference type="Pfam" id="PF06325">
    <property type="entry name" value="PrmA"/>
    <property type="match status" value="1"/>
</dbReference>
<accession>A0A8I6RM75</accession>
<dbReference type="RefSeq" id="XP_014247548.1">
    <property type="nucleotide sequence ID" value="XM_014392062.2"/>
</dbReference>
<keyword evidence="11" id="KW-1185">Reference proteome</keyword>
<keyword evidence="8" id="KW-0539">Nucleus</keyword>
<evidence type="ECO:0000256" key="4">
    <source>
        <dbReference type="ARBA" id="ARBA00022490"/>
    </source>
</evidence>
<comment type="subcellular location">
    <subcellularLocation>
        <location evidence="2">Cytoplasm</location>
    </subcellularLocation>
    <subcellularLocation>
        <location evidence="1">Nucleus</location>
    </subcellularLocation>
</comment>
<dbReference type="OMA" id="FQSESVW"/>
<dbReference type="GO" id="GO:0018064">
    <property type="term" value="F:protein-L-histidine N-tele-methyltransferase activity"/>
    <property type="evidence" value="ECO:0007669"/>
    <property type="project" value="UniProtKB-EC"/>
</dbReference>
<evidence type="ECO:0000256" key="2">
    <source>
        <dbReference type="ARBA" id="ARBA00004496"/>
    </source>
</evidence>
<organism evidence="10 11">
    <name type="scientific">Cimex lectularius</name>
    <name type="common">Bed bug</name>
    <name type="synonym">Acanthia lectularia</name>
    <dbReference type="NCBI Taxonomy" id="79782"/>
    <lineage>
        <taxon>Eukaryota</taxon>
        <taxon>Metazoa</taxon>
        <taxon>Ecdysozoa</taxon>
        <taxon>Arthropoda</taxon>
        <taxon>Hexapoda</taxon>
        <taxon>Insecta</taxon>
        <taxon>Pterygota</taxon>
        <taxon>Neoptera</taxon>
        <taxon>Paraneoptera</taxon>
        <taxon>Hemiptera</taxon>
        <taxon>Heteroptera</taxon>
        <taxon>Panheteroptera</taxon>
        <taxon>Cimicomorpha</taxon>
        <taxon>Cimicidae</taxon>
        <taxon>Cimex</taxon>
    </lineage>
</organism>
<sequence>MFRFGFNSGAHIQETTACLPAKEIMFCSKELEKLQSSLATEEIKVGDHSICFLPSSLVLNNIVSDSDRDESIVQAETNHSDLTSGSYEGGLKVWECTYDLSEFMLGLGSFLTGKCVLDLGCGSGILGITAYKLGAGTVHFQDYNEGVVKHFTIPNVYLNDPDHLESSNFWAGDWVSFSDTQGKYDVILSSETIYNPANHGKLHDLFKKKLKPDGTIFLAGKAYYFGVGGSMSQFQQVMDNENLFSHHKVWSSDSGVKREILEIKYK</sequence>
<dbReference type="GO" id="GO:0032259">
    <property type="term" value="P:methylation"/>
    <property type="evidence" value="ECO:0007669"/>
    <property type="project" value="UniProtKB-KW"/>
</dbReference>
<dbReference type="EC" id="2.1.1.85" evidence="3"/>
<keyword evidence="6" id="KW-0808">Transferase</keyword>
<name>A0A8I6RM75_CIMLE</name>
<evidence type="ECO:0000313" key="11">
    <source>
        <dbReference type="Proteomes" id="UP000494040"/>
    </source>
</evidence>
<dbReference type="OrthoDB" id="1723750at2759"/>
<protein>
    <recommendedName>
        <fullName evidence="3">protein-histidine N-methyltransferase</fullName>
        <ecNumber evidence="3">2.1.1.85</ecNumber>
    </recommendedName>
</protein>
<evidence type="ECO:0000256" key="3">
    <source>
        <dbReference type="ARBA" id="ARBA00012533"/>
    </source>
</evidence>
<keyword evidence="7" id="KW-0949">S-adenosyl-L-methionine</keyword>
<dbReference type="CDD" id="cd02440">
    <property type="entry name" value="AdoMet_MTases"/>
    <property type="match status" value="1"/>
</dbReference>
<dbReference type="PANTHER" id="PTHR14614:SF39">
    <property type="entry name" value="HISTIDINE PROTEIN METHYLTRANSFERASE 1 HOMOLOG"/>
    <property type="match status" value="1"/>
</dbReference>
<evidence type="ECO:0000256" key="5">
    <source>
        <dbReference type="ARBA" id="ARBA00022603"/>
    </source>
</evidence>
<comment type="similarity">
    <text evidence="9">Belongs to the methyltransferase superfamily. METTL18 family.</text>
</comment>
<keyword evidence="5" id="KW-0489">Methyltransferase</keyword>
<evidence type="ECO:0000256" key="9">
    <source>
        <dbReference type="ARBA" id="ARBA00038126"/>
    </source>
</evidence>
<dbReference type="GeneID" id="106665568"/>
<dbReference type="PANTHER" id="PTHR14614">
    <property type="entry name" value="HEPATOCELLULAR CARCINOMA-ASSOCIATED ANTIGEN"/>
    <property type="match status" value="1"/>
</dbReference>
<dbReference type="Gene3D" id="3.40.50.150">
    <property type="entry name" value="Vaccinia Virus protein VP39"/>
    <property type="match status" value="1"/>
</dbReference>
<reference evidence="10" key="1">
    <citation type="submission" date="2022-01" db="UniProtKB">
        <authorList>
            <consortium name="EnsemblMetazoa"/>
        </authorList>
    </citation>
    <scope>IDENTIFICATION</scope>
</reference>
<dbReference type="InterPro" id="IPR029063">
    <property type="entry name" value="SAM-dependent_MTases_sf"/>
</dbReference>
<dbReference type="GO" id="GO:0005737">
    <property type="term" value="C:cytoplasm"/>
    <property type="evidence" value="ECO:0007669"/>
    <property type="project" value="UniProtKB-SubCell"/>
</dbReference>
<evidence type="ECO:0000313" key="10">
    <source>
        <dbReference type="EnsemblMetazoa" id="XP_014247548.1"/>
    </source>
</evidence>
<dbReference type="EnsemblMetazoa" id="XM_014392062.2">
    <property type="protein sequence ID" value="XP_014247548.1"/>
    <property type="gene ID" value="LOC106665568"/>
</dbReference>
<dbReference type="KEGG" id="clec:106665568"/>
<evidence type="ECO:0000256" key="1">
    <source>
        <dbReference type="ARBA" id="ARBA00004123"/>
    </source>
</evidence>
<proteinExistence type="inferred from homology"/>
<dbReference type="Proteomes" id="UP000494040">
    <property type="component" value="Unassembled WGS sequence"/>
</dbReference>
<dbReference type="SUPFAM" id="SSF53335">
    <property type="entry name" value="S-adenosyl-L-methionine-dependent methyltransferases"/>
    <property type="match status" value="1"/>
</dbReference>
<dbReference type="GO" id="GO:0005634">
    <property type="term" value="C:nucleus"/>
    <property type="evidence" value="ECO:0007669"/>
    <property type="project" value="UniProtKB-SubCell"/>
</dbReference>
<dbReference type="AlphaFoldDB" id="A0A8I6RM75"/>
<evidence type="ECO:0000256" key="8">
    <source>
        <dbReference type="ARBA" id="ARBA00023242"/>
    </source>
</evidence>
<dbReference type="InterPro" id="IPR019410">
    <property type="entry name" value="Methyltransf_16"/>
</dbReference>
<evidence type="ECO:0000256" key="7">
    <source>
        <dbReference type="ARBA" id="ARBA00022691"/>
    </source>
</evidence>
<keyword evidence="4" id="KW-0963">Cytoplasm</keyword>
<evidence type="ECO:0000256" key="6">
    <source>
        <dbReference type="ARBA" id="ARBA00022679"/>
    </source>
</evidence>